<dbReference type="InterPro" id="IPR004675">
    <property type="entry name" value="AhpD_core"/>
</dbReference>
<dbReference type="AlphaFoldDB" id="A0A366F5M7"/>
<keyword evidence="3" id="KW-1185">Reference proteome</keyword>
<dbReference type="RefSeq" id="WP_113890927.1">
    <property type="nucleotide sequence ID" value="NZ_QNRK01000023.1"/>
</dbReference>
<dbReference type="Pfam" id="PF02627">
    <property type="entry name" value="CMD"/>
    <property type="match status" value="1"/>
</dbReference>
<sequence length="162" mass="17257">MANDARLRMSYEAFARAAAPVQGALAALGKAVDDAGLDKAFTELIKLRASQINGCAFCLQLHLNIARKLGVPGEKLDLVGVWRETDVFSPRERAALAWTEALTDLSDEAARAAAAAALPEHFTPDEILFLTVAIGTINQWNRIAIGLSFPPPVPKRAAPGPA</sequence>
<gene>
    <name evidence="2" type="ORF">DFR50_12338</name>
</gene>
<dbReference type="PANTHER" id="PTHR34846:SF7">
    <property type="entry name" value="BLL7811 PROTEIN"/>
    <property type="match status" value="1"/>
</dbReference>
<proteinExistence type="predicted"/>
<organism evidence="2 3">
    <name type="scientific">Roseiarcus fermentans</name>
    <dbReference type="NCBI Taxonomy" id="1473586"/>
    <lineage>
        <taxon>Bacteria</taxon>
        <taxon>Pseudomonadati</taxon>
        <taxon>Pseudomonadota</taxon>
        <taxon>Alphaproteobacteria</taxon>
        <taxon>Hyphomicrobiales</taxon>
        <taxon>Roseiarcaceae</taxon>
        <taxon>Roseiarcus</taxon>
    </lineage>
</organism>
<keyword evidence="2" id="KW-0575">Peroxidase</keyword>
<feature type="domain" description="Carboxymuconolactone decarboxylase-like" evidence="1">
    <location>
        <begin position="21"/>
        <end position="101"/>
    </location>
</feature>
<accession>A0A366F5M7</accession>
<evidence type="ECO:0000259" key="1">
    <source>
        <dbReference type="Pfam" id="PF02627"/>
    </source>
</evidence>
<comment type="caution">
    <text evidence="2">The sequence shown here is derived from an EMBL/GenBank/DDBJ whole genome shotgun (WGS) entry which is preliminary data.</text>
</comment>
<evidence type="ECO:0000313" key="2">
    <source>
        <dbReference type="EMBL" id="RBP09069.1"/>
    </source>
</evidence>
<reference evidence="2 3" key="1">
    <citation type="submission" date="2018-06" db="EMBL/GenBank/DDBJ databases">
        <title>Genomic Encyclopedia of Type Strains, Phase IV (KMG-IV): sequencing the most valuable type-strain genomes for metagenomic binning, comparative biology and taxonomic classification.</title>
        <authorList>
            <person name="Goeker M."/>
        </authorList>
    </citation>
    <scope>NUCLEOTIDE SEQUENCE [LARGE SCALE GENOMIC DNA]</scope>
    <source>
        <strain evidence="2 3">DSM 24875</strain>
    </source>
</reference>
<dbReference type="EMBL" id="QNRK01000023">
    <property type="protein sequence ID" value="RBP09069.1"/>
    <property type="molecule type" value="Genomic_DNA"/>
</dbReference>
<dbReference type="NCBIfam" id="TIGR00778">
    <property type="entry name" value="ahpD_dom"/>
    <property type="match status" value="1"/>
</dbReference>
<dbReference type="GO" id="GO:0051920">
    <property type="term" value="F:peroxiredoxin activity"/>
    <property type="evidence" value="ECO:0007669"/>
    <property type="project" value="InterPro"/>
</dbReference>
<dbReference type="PANTHER" id="PTHR34846">
    <property type="entry name" value="4-CARBOXYMUCONOLACTONE DECARBOXYLASE FAMILY PROTEIN (AFU_ORTHOLOGUE AFUA_6G11590)"/>
    <property type="match status" value="1"/>
</dbReference>
<dbReference type="InterPro" id="IPR003779">
    <property type="entry name" value="CMD-like"/>
</dbReference>
<dbReference type="InterPro" id="IPR029032">
    <property type="entry name" value="AhpD-like"/>
</dbReference>
<keyword evidence="2" id="KW-0560">Oxidoreductase</keyword>
<dbReference type="Proteomes" id="UP000253529">
    <property type="component" value="Unassembled WGS sequence"/>
</dbReference>
<name>A0A366F5M7_9HYPH</name>
<dbReference type="OrthoDB" id="9801997at2"/>
<protein>
    <submittedName>
        <fullName evidence="2">AhpD family alkylhydroperoxidase</fullName>
    </submittedName>
</protein>
<dbReference type="Gene3D" id="1.20.1290.10">
    <property type="entry name" value="AhpD-like"/>
    <property type="match status" value="1"/>
</dbReference>
<evidence type="ECO:0000313" key="3">
    <source>
        <dbReference type="Proteomes" id="UP000253529"/>
    </source>
</evidence>
<dbReference type="SUPFAM" id="SSF69118">
    <property type="entry name" value="AhpD-like"/>
    <property type="match status" value="1"/>
</dbReference>